<reference evidence="9 10" key="1">
    <citation type="submission" date="2024-06" db="EMBL/GenBank/DDBJ databases">
        <title>A chromosome-level genome assembly of beet webworm, Loxostege sticticalis.</title>
        <authorList>
            <person name="Zhang Y."/>
        </authorList>
    </citation>
    <scope>NUCLEOTIDE SEQUENCE [LARGE SCALE GENOMIC DNA]</scope>
    <source>
        <strain evidence="9">AQ026</strain>
        <tissue evidence="9">Whole body</tissue>
    </source>
</reference>
<comment type="cofactor">
    <cofactor evidence="1">
        <name>[4Fe-4S] cluster</name>
        <dbReference type="ChEBI" id="CHEBI:49883"/>
    </cofactor>
</comment>
<protein>
    <recommendedName>
        <fullName evidence="8">DNA primase large subunit C-terminal domain-containing protein</fullName>
    </recommendedName>
</protein>
<evidence type="ECO:0000256" key="3">
    <source>
        <dbReference type="ARBA" id="ARBA00022515"/>
    </source>
</evidence>
<keyword evidence="3" id="KW-0639">Primosome</keyword>
<dbReference type="InterPro" id="IPR007238">
    <property type="entry name" value="DNA_primase_lsu_euk/arc"/>
</dbReference>
<dbReference type="InterPro" id="IPR058560">
    <property type="entry name" value="DNA_primase_C"/>
</dbReference>
<dbReference type="PANTHER" id="PTHR10537">
    <property type="entry name" value="DNA PRIMASE LARGE SUBUNIT"/>
    <property type="match status" value="1"/>
</dbReference>
<feature type="domain" description="DNA primase large subunit C-terminal" evidence="8">
    <location>
        <begin position="243"/>
        <end position="406"/>
    </location>
</feature>
<accession>A0ABR3HXY4</accession>
<gene>
    <name evidence="9" type="ORF">ABMA27_001276</name>
</gene>
<evidence type="ECO:0000256" key="2">
    <source>
        <dbReference type="ARBA" id="ARBA00022485"/>
    </source>
</evidence>
<dbReference type="Gene3D" id="1.20.930.80">
    <property type="match status" value="1"/>
</dbReference>
<keyword evidence="6" id="KW-0408">Iron</keyword>
<evidence type="ECO:0000256" key="4">
    <source>
        <dbReference type="ARBA" id="ARBA00022705"/>
    </source>
</evidence>
<evidence type="ECO:0000256" key="7">
    <source>
        <dbReference type="ARBA" id="ARBA00023014"/>
    </source>
</evidence>
<name>A0ABR3HXY4_LOXSC</name>
<keyword evidence="2" id="KW-0004">4Fe-4S</keyword>
<keyword evidence="7" id="KW-0411">Iron-sulfur</keyword>
<dbReference type="EMBL" id="JBEUOH010000011">
    <property type="protein sequence ID" value="KAL0881409.1"/>
    <property type="molecule type" value="Genomic_DNA"/>
</dbReference>
<evidence type="ECO:0000256" key="1">
    <source>
        <dbReference type="ARBA" id="ARBA00001966"/>
    </source>
</evidence>
<sequence>MSFFYLTAVKGDIPVHLLEEISLERLRYLKAILKDDQVAYNEYLIEGSVYDNIGHFLLCIVCIMSEENEFTRFFLKSEQEMFRRRISAISAYDLRCFAKKLLRSIRKHATVSIYIDALKKLCEHMTIKDLAQHVCSTSHTIQCSSHKISLHFKMCLPFIAKRLVELQNGIAYIPCGRWKQFLTILFCSNLNERLSKTKVTSLEIDPRISELMLKVRREISPIINNNYGSNVLLSKNVDGASLMFPPCMLNLHQQLRKRHRLSHTQRFHYSLFLKDIGMPIDEAIDFWRCEYRQNPNGSHSCCHSWEKDEKKYLYGIRHMYGLEGCRKNYASVNCQRIQSVDSSCSEGGCPFKVFETSRMVQILDIPANDPLMSQINELKLKHQYASACILYLQNKYLDTSNCDIQNASFNFTPVKYYMNVLTLNRLPYVSQTLLL</sequence>
<comment type="caution">
    <text evidence="9">The sequence shown here is derived from an EMBL/GenBank/DDBJ whole genome shotgun (WGS) entry which is preliminary data.</text>
</comment>
<evidence type="ECO:0000259" key="8">
    <source>
        <dbReference type="Pfam" id="PF04104"/>
    </source>
</evidence>
<keyword evidence="5" id="KW-0479">Metal-binding</keyword>
<evidence type="ECO:0000313" key="9">
    <source>
        <dbReference type="EMBL" id="KAL0881409.1"/>
    </source>
</evidence>
<dbReference type="Pfam" id="PF26466">
    <property type="entry name" value="DNA_primase_lrg_N"/>
    <property type="match status" value="1"/>
</dbReference>
<organism evidence="9 10">
    <name type="scientific">Loxostege sticticalis</name>
    <name type="common">Beet webworm moth</name>
    <dbReference type="NCBI Taxonomy" id="481309"/>
    <lineage>
        <taxon>Eukaryota</taxon>
        <taxon>Metazoa</taxon>
        <taxon>Ecdysozoa</taxon>
        <taxon>Arthropoda</taxon>
        <taxon>Hexapoda</taxon>
        <taxon>Insecta</taxon>
        <taxon>Pterygota</taxon>
        <taxon>Neoptera</taxon>
        <taxon>Endopterygota</taxon>
        <taxon>Lepidoptera</taxon>
        <taxon>Glossata</taxon>
        <taxon>Ditrysia</taxon>
        <taxon>Pyraloidea</taxon>
        <taxon>Crambidae</taxon>
        <taxon>Pyraustinae</taxon>
        <taxon>Loxostege</taxon>
    </lineage>
</organism>
<keyword evidence="4" id="KW-0235">DNA replication</keyword>
<evidence type="ECO:0000256" key="5">
    <source>
        <dbReference type="ARBA" id="ARBA00022723"/>
    </source>
</evidence>
<dbReference type="Proteomes" id="UP001549920">
    <property type="component" value="Unassembled WGS sequence"/>
</dbReference>
<proteinExistence type="predicted"/>
<evidence type="ECO:0000313" key="10">
    <source>
        <dbReference type="Proteomes" id="UP001549920"/>
    </source>
</evidence>
<keyword evidence="10" id="KW-1185">Reference proteome</keyword>
<dbReference type="PANTHER" id="PTHR10537:SF4">
    <property type="entry name" value="DNA PRIMASE LARGE SUBUNIT"/>
    <property type="match status" value="1"/>
</dbReference>
<dbReference type="Pfam" id="PF04104">
    <property type="entry name" value="DNA_primase_lrg"/>
    <property type="match status" value="1"/>
</dbReference>
<evidence type="ECO:0000256" key="6">
    <source>
        <dbReference type="ARBA" id="ARBA00023004"/>
    </source>
</evidence>